<dbReference type="Proteomes" id="UP001620626">
    <property type="component" value="Unassembled WGS sequence"/>
</dbReference>
<feature type="transmembrane region" description="Helical" evidence="1">
    <location>
        <begin position="166"/>
        <end position="189"/>
    </location>
</feature>
<reference evidence="2 3" key="1">
    <citation type="submission" date="2024-10" db="EMBL/GenBank/DDBJ databases">
        <authorList>
            <person name="Kim D."/>
        </authorList>
    </citation>
    <scope>NUCLEOTIDE SEQUENCE [LARGE SCALE GENOMIC DNA]</scope>
    <source>
        <strain evidence="2">BH-2024</strain>
    </source>
</reference>
<evidence type="ECO:0000256" key="1">
    <source>
        <dbReference type="SAM" id="Phobius"/>
    </source>
</evidence>
<dbReference type="InterPro" id="IPR024883">
    <property type="entry name" value="Neurensin"/>
</dbReference>
<sequence>MRKFRLNLWPTFGGATKLSSASDGDKTEEHEPVVVDGVVLNGAAQQGAGGKFYGIKSYLNSFYHTPTVVEEIENGKAQEGTTWYLLPPPPAQRMGLYVCRLLTVIGLLMLLGGAMAIIVGYCWPRQQNIEGELMKIAIDQDEEGNFYVLPERLTEILADPMHSWKITGFCVFAAGASLMALSLLVPMLAQCCGGTRMAAFTSGDNSPNEPPIRVYPCGAGPTGSRFRVVPAKFTGSHKISPTNAGPVPVMEEIAKVQPGSKNASKAVSPSIDEQLLLDQLVDSTDAKPLIR</sequence>
<dbReference type="AlphaFoldDB" id="A0ABD2J713"/>
<proteinExistence type="predicted"/>
<comment type="caution">
    <text evidence="2">The sequence shown here is derived from an EMBL/GenBank/DDBJ whole genome shotgun (WGS) entry which is preliminary data.</text>
</comment>
<keyword evidence="1" id="KW-0812">Transmembrane</keyword>
<protein>
    <submittedName>
        <fullName evidence="2">Uncharacterized protein</fullName>
    </submittedName>
</protein>
<dbReference type="Pfam" id="PF14927">
    <property type="entry name" value="Neurensin"/>
    <property type="match status" value="1"/>
</dbReference>
<name>A0ABD2J713_9BILA</name>
<accession>A0ABD2J713</accession>
<dbReference type="EMBL" id="JBICBT010001056">
    <property type="protein sequence ID" value="KAL3085653.1"/>
    <property type="molecule type" value="Genomic_DNA"/>
</dbReference>
<organism evidence="2 3">
    <name type="scientific">Heterodera trifolii</name>
    <dbReference type="NCBI Taxonomy" id="157864"/>
    <lineage>
        <taxon>Eukaryota</taxon>
        <taxon>Metazoa</taxon>
        <taxon>Ecdysozoa</taxon>
        <taxon>Nematoda</taxon>
        <taxon>Chromadorea</taxon>
        <taxon>Rhabditida</taxon>
        <taxon>Tylenchina</taxon>
        <taxon>Tylenchomorpha</taxon>
        <taxon>Tylenchoidea</taxon>
        <taxon>Heteroderidae</taxon>
        <taxon>Heteroderinae</taxon>
        <taxon>Heterodera</taxon>
    </lineage>
</organism>
<keyword evidence="1" id="KW-0472">Membrane</keyword>
<dbReference type="PANTHER" id="PTHR14796:SF3">
    <property type="entry name" value="NEURENSIN 1-LIKE-RELATED"/>
    <property type="match status" value="1"/>
</dbReference>
<keyword evidence="1" id="KW-1133">Transmembrane helix</keyword>
<evidence type="ECO:0000313" key="3">
    <source>
        <dbReference type="Proteomes" id="UP001620626"/>
    </source>
</evidence>
<feature type="transmembrane region" description="Helical" evidence="1">
    <location>
        <begin position="101"/>
        <end position="121"/>
    </location>
</feature>
<evidence type="ECO:0000313" key="2">
    <source>
        <dbReference type="EMBL" id="KAL3085653.1"/>
    </source>
</evidence>
<keyword evidence="3" id="KW-1185">Reference proteome</keyword>
<dbReference type="PANTHER" id="PTHR14796">
    <property type="entry name" value="NEURENSIN 1-RELATED"/>
    <property type="match status" value="1"/>
</dbReference>
<gene>
    <name evidence="2" type="ORF">niasHT_037394</name>
</gene>